<dbReference type="AlphaFoldDB" id="A0A8S1KST3"/>
<dbReference type="Proteomes" id="UP000692954">
    <property type="component" value="Unassembled WGS sequence"/>
</dbReference>
<evidence type="ECO:0000313" key="1">
    <source>
        <dbReference type="EMBL" id="CAD8056623.1"/>
    </source>
</evidence>
<protein>
    <submittedName>
        <fullName evidence="1">Uncharacterized protein</fullName>
    </submittedName>
</protein>
<organism evidence="1 2">
    <name type="scientific">Paramecium sonneborni</name>
    <dbReference type="NCBI Taxonomy" id="65129"/>
    <lineage>
        <taxon>Eukaryota</taxon>
        <taxon>Sar</taxon>
        <taxon>Alveolata</taxon>
        <taxon>Ciliophora</taxon>
        <taxon>Intramacronucleata</taxon>
        <taxon>Oligohymenophorea</taxon>
        <taxon>Peniculida</taxon>
        <taxon>Parameciidae</taxon>
        <taxon>Paramecium</taxon>
    </lineage>
</organism>
<sequence>MKLYYLLKQESPKNPQLILRLKLFSNKVQKPLNLMFNLENTNYLQNQKNNLLILNNQSEELVLIPNNQIQLLQIFIQKE</sequence>
<dbReference type="EMBL" id="CAJJDN010000010">
    <property type="protein sequence ID" value="CAD8056623.1"/>
    <property type="molecule type" value="Genomic_DNA"/>
</dbReference>
<comment type="caution">
    <text evidence="1">The sequence shown here is derived from an EMBL/GenBank/DDBJ whole genome shotgun (WGS) entry which is preliminary data.</text>
</comment>
<gene>
    <name evidence="1" type="ORF">PSON_ATCC_30995.1.T0100345</name>
</gene>
<accession>A0A8S1KST3</accession>
<keyword evidence="2" id="KW-1185">Reference proteome</keyword>
<evidence type="ECO:0000313" key="2">
    <source>
        <dbReference type="Proteomes" id="UP000692954"/>
    </source>
</evidence>
<proteinExistence type="predicted"/>
<name>A0A8S1KST3_9CILI</name>
<reference evidence="1" key="1">
    <citation type="submission" date="2021-01" db="EMBL/GenBank/DDBJ databases">
        <authorList>
            <consortium name="Genoscope - CEA"/>
            <person name="William W."/>
        </authorList>
    </citation>
    <scope>NUCLEOTIDE SEQUENCE</scope>
</reference>